<keyword evidence="3" id="KW-1185">Reference proteome</keyword>
<evidence type="ECO:0000313" key="3">
    <source>
        <dbReference type="Proteomes" id="UP000503540"/>
    </source>
</evidence>
<feature type="region of interest" description="Disordered" evidence="1">
    <location>
        <begin position="118"/>
        <end position="168"/>
    </location>
</feature>
<name>A0A6G9YT28_9NOCA</name>
<dbReference type="Proteomes" id="UP000503540">
    <property type="component" value="Chromosome"/>
</dbReference>
<evidence type="ECO:0000256" key="1">
    <source>
        <dbReference type="SAM" id="MobiDB-lite"/>
    </source>
</evidence>
<gene>
    <name evidence="2" type="ORF">F5544_43340</name>
</gene>
<sequence>MNIEAANEMRIPDDIESAVLDLKGLGELVTATEWQRAALVFAFTYEGRPGGRSTGQESPVAKSIDEFAKLALAGLKSRNSVRKYRRAWALAIQDGYATHVMPGDIIALPEVDWDEYINPPKASRKPSEPRKGRATGSADNRASKSESEGLSAESDSSLDDDIDLDATKPGNKRARKALLIAEGIETKRLPERFKGGVTRIKDALIGFGQPGANHETLYLYMCQALGDLATVLEEEPTKK</sequence>
<proteinExistence type="predicted"/>
<organism evidence="2 3">
    <name type="scientific">Nocardia arthritidis</name>
    <dbReference type="NCBI Taxonomy" id="228602"/>
    <lineage>
        <taxon>Bacteria</taxon>
        <taxon>Bacillati</taxon>
        <taxon>Actinomycetota</taxon>
        <taxon>Actinomycetes</taxon>
        <taxon>Mycobacteriales</taxon>
        <taxon>Nocardiaceae</taxon>
        <taxon>Nocardia</taxon>
    </lineage>
</organism>
<dbReference type="KEGG" id="nah:F5544_43340"/>
<dbReference type="RefSeq" id="WP_167471254.1">
    <property type="nucleotide sequence ID" value="NZ_CP046172.1"/>
</dbReference>
<accession>A0A6G9YT28</accession>
<dbReference type="AlphaFoldDB" id="A0A6G9YT28"/>
<protein>
    <submittedName>
        <fullName evidence="2">Uncharacterized protein</fullName>
    </submittedName>
</protein>
<dbReference type="EMBL" id="CP046172">
    <property type="protein sequence ID" value="QIS16475.1"/>
    <property type="molecule type" value="Genomic_DNA"/>
</dbReference>
<reference evidence="2 3" key="1">
    <citation type="journal article" date="2019" name="ACS Chem. Biol.">
        <title>Identification and Mobilization of a Cryptic Antibiotic Biosynthesis Gene Locus from a Human-Pathogenic Nocardia Isolate.</title>
        <authorList>
            <person name="Herisse M."/>
            <person name="Ishida K."/>
            <person name="Porter J.L."/>
            <person name="Howden B."/>
            <person name="Hertweck C."/>
            <person name="Stinear T.P."/>
            <person name="Pidot S.J."/>
        </authorList>
    </citation>
    <scope>NUCLEOTIDE SEQUENCE [LARGE SCALE GENOMIC DNA]</scope>
    <source>
        <strain evidence="2 3">AUSMDU00012717</strain>
    </source>
</reference>
<evidence type="ECO:0000313" key="2">
    <source>
        <dbReference type="EMBL" id="QIS16475.1"/>
    </source>
</evidence>